<evidence type="ECO:0000313" key="2">
    <source>
        <dbReference type="Proteomes" id="UP000008063"/>
    </source>
</evidence>
<dbReference type="HOGENOM" id="CLU_2533783_0_0_1"/>
<dbReference type="STRING" id="936435.F8PZ95"/>
<dbReference type="InParanoid" id="F8PZ95"/>
<accession>F8PZ95</accession>
<feature type="non-terminal residue" evidence="1">
    <location>
        <position position="1"/>
    </location>
</feature>
<proteinExistence type="predicted"/>
<evidence type="ECO:0000313" key="1">
    <source>
        <dbReference type="EMBL" id="EGN99208.1"/>
    </source>
</evidence>
<gene>
    <name evidence="1" type="ORF">SERLA73DRAFT_34772</name>
</gene>
<name>F8PZ95_SERL3</name>
<dbReference type="AlphaFoldDB" id="F8PZ95"/>
<organism evidence="2">
    <name type="scientific">Serpula lacrymans var. lacrymans (strain S7.3)</name>
    <name type="common">Dry rot fungus</name>
    <dbReference type="NCBI Taxonomy" id="936435"/>
    <lineage>
        <taxon>Eukaryota</taxon>
        <taxon>Fungi</taxon>
        <taxon>Dikarya</taxon>
        <taxon>Basidiomycota</taxon>
        <taxon>Agaricomycotina</taxon>
        <taxon>Agaricomycetes</taxon>
        <taxon>Agaricomycetidae</taxon>
        <taxon>Boletales</taxon>
        <taxon>Coniophorineae</taxon>
        <taxon>Serpulaceae</taxon>
        <taxon>Serpula</taxon>
    </lineage>
</organism>
<dbReference type="Proteomes" id="UP000008063">
    <property type="component" value="Unassembled WGS sequence"/>
</dbReference>
<feature type="non-terminal residue" evidence="1">
    <location>
        <position position="84"/>
    </location>
</feature>
<dbReference type="InterPro" id="IPR046521">
    <property type="entry name" value="DUF6698"/>
</dbReference>
<dbReference type="EMBL" id="GL945480">
    <property type="protein sequence ID" value="EGN99208.1"/>
    <property type="molecule type" value="Genomic_DNA"/>
</dbReference>
<reference evidence="2" key="1">
    <citation type="journal article" date="2011" name="Science">
        <title>The plant cell wall-decomposing machinery underlies the functional diversity of forest fungi.</title>
        <authorList>
            <person name="Eastwood D.C."/>
            <person name="Floudas D."/>
            <person name="Binder M."/>
            <person name="Majcherczyk A."/>
            <person name="Schneider P."/>
            <person name="Aerts A."/>
            <person name="Asiegbu F.O."/>
            <person name="Baker S.E."/>
            <person name="Barry K."/>
            <person name="Bendiksby M."/>
            <person name="Blumentritt M."/>
            <person name="Coutinho P.M."/>
            <person name="Cullen D."/>
            <person name="de Vries R.P."/>
            <person name="Gathman A."/>
            <person name="Goodell B."/>
            <person name="Henrissat B."/>
            <person name="Ihrmark K."/>
            <person name="Kauserud H."/>
            <person name="Kohler A."/>
            <person name="LaButti K."/>
            <person name="Lapidus A."/>
            <person name="Lavin J.L."/>
            <person name="Lee Y.-H."/>
            <person name="Lindquist E."/>
            <person name="Lilly W."/>
            <person name="Lucas S."/>
            <person name="Morin E."/>
            <person name="Murat C."/>
            <person name="Oguiza J.A."/>
            <person name="Park J."/>
            <person name="Pisabarro A.G."/>
            <person name="Riley R."/>
            <person name="Rosling A."/>
            <person name="Salamov A."/>
            <person name="Schmidt O."/>
            <person name="Schmutz J."/>
            <person name="Skrede I."/>
            <person name="Stenlid J."/>
            <person name="Wiebenga A."/>
            <person name="Xie X."/>
            <person name="Kuees U."/>
            <person name="Hibbett D.S."/>
            <person name="Hoffmeister D."/>
            <person name="Hoegberg N."/>
            <person name="Martin F."/>
            <person name="Grigoriev I.V."/>
            <person name="Watkinson S.C."/>
        </authorList>
    </citation>
    <scope>NUCLEOTIDE SEQUENCE [LARGE SCALE GENOMIC DNA]</scope>
    <source>
        <strain evidence="2">strain S7.3</strain>
    </source>
</reference>
<dbReference type="Pfam" id="PF20414">
    <property type="entry name" value="DUF6698"/>
    <property type="match status" value="1"/>
</dbReference>
<keyword evidence="2" id="KW-1185">Reference proteome</keyword>
<sequence length="84" mass="9501">KTNCGFENEITAELLCPAEYQWNEECVYSLFQCSVSHTTSSDLWPNFLFGNNRADVGDLKKGLFRGHLLVKAYLFLFTSPTSAD</sequence>
<protein>
    <submittedName>
        <fullName evidence="1">Uncharacterized protein</fullName>
    </submittedName>
</protein>